<proteinExistence type="predicted"/>
<sequence>MATWRDLVAFVRHGYEVIRFEPDEVRVRVRVHFAAVDVDDDERVQTVVLAREVLDRREEWVQIATPFARVGQVDLQAVLEEVGATTVVGGVVIMGDYLVLRHSLPLIHLDLNEFTDPVELVATAADDLEQRFTGHDDY</sequence>
<keyword evidence="2" id="KW-1185">Reference proteome</keyword>
<dbReference type="Proteomes" id="UP000715441">
    <property type="component" value="Unassembled WGS sequence"/>
</dbReference>
<reference evidence="1 2" key="1">
    <citation type="submission" date="2020-04" db="EMBL/GenBank/DDBJ databases">
        <title>Novel species.</title>
        <authorList>
            <person name="Teo W.F.A."/>
            <person name="Lipun K."/>
            <person name="Srisuk N."/>
            <person name="Duangmal K."/>
        </authorList>
    </citation>
    <scope>NUCLEOTIDE SEQUENCE [LARGE SCALE GENOMIC DNA]</scope>
    <source>
        <strain evidence="1 2">K13G38</strain>
    </source>
</reference>
<comment type="caution">
    <text evidence="1">The sequence shown here is derived from an EMBL/GenBank/DDBJ whole genome shotgun (WGS) entry which is preliminary data.</text>
</comment>
<evidence type="ECO:0000313" key="1">
    <source>
        <dbReference type="EMBL" id="NKQ58549.1"/>
    </source>
</evidence>
<protein>
    <recommendedName>
        <fullName evidence="3">YbjN domain-containing protein</fullName>
    </recommendedName>
</protein>
<evidence type="ECO:0000313" key="2">
    <source>
        <dbReference type="Proteomes" id="UP000715441"/>
    </source>
</evidence>
<dbReference type="EMBL" id="JAAXLS010000059">
    <property type="protein sequence ID" value="NKQ58549.1"/>
    <property type="molecule type" value="Genomic_DNA"/>
</dbReference>
<gene>
    <name evidence="1" type="ORF">HFP15_37455</name>
</gene>
<evidence type="ECO:0008006" key="3">
    <source>
        <dbReference type="Google" id="ProtNLM"/>
    </source>
</evidence>
<name>A0ABX1JGP0_9PSEU</name>
<dbReference type="Gene3D" id="3.30.1460.10">
    <property type="match status" value="1"/>
</dbReference>
<dbReference type="SUPFAM" id="SSF69635">
    <property type="entry name" value="Type III secretory system chaperone-like"/>
    <property type="match status" value="1"/>
</dbReference>
<dbReference type="RefSeq" id="WP_168522486.1">
    <property type="nucleotide sequence ID" value="NZ_JAAXLS010000059.1"/>
</dbReference>
<organism evidence="1 2">
    <name type="scientific">Amycolatopsis acididurans</name>
    <dbReference type="NCBI Taxonomy" id="2724524"/>
    <lineage>
        <taxon>Bacteria</taxon>
        <taxon>Bacillati</taxon>
        <taxon>Actinomycetota</taxon>
        <taxon>Actinomycetes</taxon>
        <taxon>Pseudonocardiales</taxon>
        <taxon>Pseudonocardiaceae</taxon>
        <taxon>Amycolatopsis</taxon>
    </lineage>
</organism>
<accession>A0ABX1JGP0</accession>